<reference evidence="2 3" key="1">
    <citation type="submission" date="2023-12" db="EMBL/GenBank/DDBJ databases">
        <title>30 novel species of actinomycetes from the DSMZ collection.</title>
        <authorList>
            <person name="Nouioui I."/>
        </authorList>
    </citation>
    <scope>NUCLEOTIDE SEQUENCE [LARGE SCALE GENOMIC DNA]</scope>
    <source>
        <strain evidence="2 3">DSM 41528</strain>
    </source>
</reference>
<sequence>MPETGLTQLQLFPDTAVTGSGKRLCAAWPIDRPTLTEVPAADEPGTPQTEQLPFDSDEMRSAA</sequence>
<feature type="region of interest" description="Disordered" evidence="1">
    <location>
        <begin position="33"/>
        <end position="63"/>
    </location>
</feature>
<dbReference type="Proteomes" id="UP001307760">
    <property type="component" value="Unassembled WGS sequence"/>
</dbReference>
<name>A0ABU7NL40_9ACTN</name>
<protein>
    <submittedName>
        <fullName evidence="2">Uncharacterized protein</fullName>
    </submittedName>
</protein>
<accession>A0ABU7NL40</accession>
<proteinExistence type="predicted"/>
<evidence type="ECO:0000256" key="1">
    <source>
        <dbReference type="SAM" id="MobiDB-lite"/>
    </source>
</evidence>
<evidence type="ECO:0000313" key="2">
    <source>
        <dbReference type="EMBL" id="MEE4419606.1"/>
    </source>
</evidence>
<dbReference type="RefSeq" id="WP_330821303.1">
    <property type="nucleotide sequence ID" value="NZ_JAZBJP010000002.1"/>
</dbReference>
<gene>
    <name evidence="2" type="ORF">V2J85_09595</name>
</gene>
<dbReference type="EMBL" id="JAZBJP010000002">
    <property type="protein sequence ID" value="MEE4419606.1"/>
    <property type="molecule type" value="Genomic_DNA"/>
</dbReference>
<comment type="caution">
    <text evidence="2">The sequence shown here is derived from an EMBL/GenBank/DDBJ whole genome shotgun (WGS) entry which is preliminary data.</text>
</comment>
<organism evidence="2 3">
    <name type="scientific">Streptomyces bugieae</name>
    <dbReference type="NCBI Taxonomy" id="3098223"/>
    <lineage>
        <taxon>Bacteria</taxon>
        <taxon>Bacillati</taxon>
        <taxon>Actinomycetota</taxon>
        <taxon>Actinomycetes</taxon>
        <taxon>Kitasatosporales</taxon>
        <taxon>Streptomycetaceae</taxon>
        <taxon>Streptomyces</taxon>
    </lineage>
</organism>
<keyword evidence="3" id="KW-1185">Reference proteome</keyword>
<evidence type="ECO:0000313" key="3">
    <source>
        <dbReference type="Proteomes" id="UP001307760"/>
    </source>
</evidence>